<keyword evidence="2" id="KW-1185">Reference proteome</keyword>
<sequence length="169" mass="18610">MTLLGNACISESRTIVVRHYAHVGSRNAFDGVLGIHGQCDAVHLQLYVNGVSLFKSSGARLWPLLGRLTNPKTAELIVGVLSSQIQPADVTEYFQDLINEVIDAQLHEYYHVGSGKCCIIPFDCLIADAPARALIRQVKQHCGYFSCQNCSVRGIYTGGRNFFARRLLA</sequence>
<proteinExistence type="predicted"/>
<dbReference type="PANTHER" id="PTHR33053">
    <property type="entry name" value="PROTEIN, PUTATIVE-RELATED"/>
    <property type="match status" value="1"/>
</dbReference>
<dbReference type="OrthoDB" id="10036512at2759"/>
<evidence type="ECO:0000313" key="1">
    <source>
        <dbReference type="EMBL" id="KAF7257382.1"/>
    </source>
</evidence>
<dbReference type="Proteomes" id="UP000822476">
    <property type="component" value="Unassembled WGS sequence"/>
</dbReference>
<protein>
    <submittedName>
        <fullName evidence="1">Uncharacterized protein</fullName>
    </submittedName>
</protein>
<gene>
    <name evidence="1" type="ORF">EG68_05185</name>
</gene>
<dbReference type="AlphaFoldDB" id="A0A8S9YRL1"/>
<name>A0A8S9YRL1_9TREM</name>
<comment type="caution">
    <text evidence="1">The sequence shown here is derived from an EMBL/GenBank/DDBJ whole genome shotgun (WGS) entry which is preliminary data.</text>
</comment>
<organism evidence="1 2">
    <name type="scientific">Paragonimus skrjabini miyazakii</name>
    <dbReference type="NCBI Taxonomy" id="59628"/>
    <lineage>
        <taxon>Eukaryota</taxon>
        <taxon>Metazoa</taxon>
        <taxon>Spiralia</taxon>
        <taxon>Lophotrochozoa</taxon>
        <taxon>Platyhelminthes</taxon>
        <taxon>Trematoda</taxon>
        <taxon>Digenea</taxon>
        <taxon>Plagiorchiida</taxon>
        <taxon>Troglotremata</taxon>
        <taxon>Troglotrematidae</taxon>
        <taxon>Paragonimus</taxon>
    </lineage>
</organism>
<dbReference type="EMBL" id="JTDE01002425">
    <property type="protein sequence ID" value="KAF7257382.1"/>
    <property type="molecule type" value="Genomic_DNA"/>
</dbReference>
<evidence type="ECO:0000313" key="2">
    <source>
        <dbReference type="Proteomes" id="UP000822476"/>
    </source>
</evidence>
<accession>A0A8S9YRL1</accession>
<reference evidence="1" key="1">
    <citation type="submission" date="2019-07" db="EMBL/GenBank/DDBJ databases">
        <title>Annotation for the trematode Paragonimus miyazaki's.</title>
        <authorList>
            <person name="Choi Y.-J."/>
        </authorList>
    </citation>
    <scope>NUCLEOTIDE SEQUENCE</scope>
    <source>
        <strain evidence="1">Japan</strain>
    </source>
</reference>